<name>A0A0M0BT31_9ARCH</name>
<reference evidence="3 4" key="1">
    <citation type="submission" date="2015-06" db="EMBL/GenBank/DDBJ databases">
        <title>New insights into the roles of widespread benthic archaea in carbon and nitrogen cycling.</title>
        <authorList>
            <person name="Lazar C.S."/>
            <person name="Baker B.J."/>
            <person name="Seitz K.W."/>
            <person name="Hyde A.S."/>
            <person name="Dick G.J."/>
            <person name="Hinrichs K.-U."/>
            <person name="Teske A.P."/>
        </authorList>
    </citation>
    <scope>NUCLEOTIDE SEQUENCE [LARGE SCALE GENOMIC DNA]</scope>
    <source>
        <strain evidence="3">DG-45</strain>
    </source>
</reference>
<proteinExistence type="predicted"/>
<dbReference type="AlphaFoldDB" id="A0A0M0BT31"/>
<gene>
    <name evidence="3" type="ORF">AC482_00180</name>
</gene>
<dbReference type="Proteomes" id="UP000037210">
    <property type="component" value="Unassembled WGS sequence"/>
</dbReference>
<dbReference type="InterPro" id="IPR004365">
    <property type="entry name" value="NA-bd_OB_tRNA"/>
</dbReference>
<dbReference type="InterPro" id="IPR012340">
    <property type="entry name" value="NA-bd_OB-fold"/>
</dbReference>
<evidence type="ECO:0000259" key="2">
    <source>
        <dbReference type="Pfam" id="PF01336"/>
    </source>
</evidence>
<protein>
    <recommendedName>
        <fullName evidence="2">OB domain-containing protein</fullName>
    </recommendedName>
</protein>
<accession>A0A0M0BT31</accession>
<dbReference type="GO" id="GO:0010212">
    <property type="term" value="P:response to ionizing radiation"/>
    <property type="evidence" value="ECO:0007669"/>
    <property type="project" value="TreeGrafter"/>
</dbReference>
<dbReference type="InterPro" id="IPR051231">
    <property type="entry name" value="SOSS-B"/>
</dbReference>
<dbReference type="GO" id="GO:0000724">
    <property type="term" value="P:double-strand break repair via homologous recombination"/>
    <property type="evidence" value="ECO:0007669"/>
    <property type="project" value="TreeGrafter"/>
</dbReference>
<sequence>MSGTGDIIKRILALRPQLTREAVERLIDEERAKAAGLLTEEAAAHLVASNLGLDGAGERIEAKLRIGDLTSGLSDVSLTGRVIHIFPARSFSRSDGREGRVLRMLLGDRTGTVNVVCWDDRADHVAASKVRPGKIVRVLHGYTRERRGEIEVNVGNRGQIYLEPLDAAAEDYPPVDGFFRTPADIHGAGSVNLVGVVVDRHPVSTFTRRDGSAGKVTRLVLEEGGGRINVVLWDDKVDELGDIEVGTRLRLVNGSARVRTDRGIEVHVGWSTAVEVLEVGAEPDEPVSPWMKLADLTSGMRGVNVAARVAQISEAREFTRRDGTAGRVASVLLEDDTGSVRLNLWGEEAEMLKEMEVGAVVVVENGYTRMGLGTVGLNVGQNGRLTINPQGFDVESWGGTQRLVELQSLREGMGNIIVRGRLIETAEVREVETARGPARVASFRIDDGTGEARVSIWRDLIEEVEGLPPGTAVRIENCNVRQPFDGLMQVSSGLFTRIIVEKE</sequence>
<organism evidence="3 4">
    <name type="scientific">miscellaneous Crenarchaeota group-15 archaeon DG-45</name>
    <dbReference type="NCBI Taxonomy" id="1685127"/>
    <lineage>
        <taxon>Archaea</taxon>
        <taxon>Candidatus Bathyarchaeota</taxon>
        <taxon>MCG-15</taxon>
    </lineage>
</organism>
<dbReference type="Pfam" id="PF01336">
    <property type="entry name" value="tRNA_anti-codon"/>
    <property type="match status" value="1"/>
</dbReference>
<dbReference type="SUPFAM" id="SSF50249">
    <property type="entry name" value="Nucleic acid-binding proteins"/>
    <property type="match status" value="4"/>
</dbReference>
<dbReference type="CDD" id="cd04491">
    <property type="entry name" value="SoSSB_OBF"/>
    <property type="match status" value="4"/>
</dbReference>
<evidence type="ECO:0000313" key="3">
    <source>
        <dbReference type="EMBL" id="KON31604.1"/>
    </source>
</evidence>
<dbReference type="PANTHER" id="PTHR13356">
    <property type="entry name" value="OB FOLD NUCLEIC ACID BINDING PROTEIN-RELATED"/>
    <property type="match status" value="1"/>
</dbReference>
<dbReference type="PANTHER" id="PTHR13356:SF0">
    <property type="entry name" value="SOSS COMPLEX SUBUNIT B HOMOLOG"/>
    <property type="match status" value="1"/>
</dbReference>
<evidence type="ECO:0000256" key="1">
    <source>
        <dbReference type="ARBA" id="ARBA00023125"/>
    </source>
</evidence>
<dbReference type="GO" id="GO:0003677">
    <property type="term" value="F:DNA binding"/>
    <property type="evidence" value="ECO:0007669"/>
    <property type="project" value="UniProtKB-KW"/>
</dbReference>
<feature type="domain" description="OB" evidence="2">
    <location>
        <begin position="76"/>
        <end position="154"/>
    </location>
</feature>
<keyword evidence="1" id="KW-0238">DNA-binding</keyword>
<dbReference type="EMBL" id="LFWZ01000001">
    <property type="protein sequence ID" value="KON31604.1"/>
    <property type="molecule type" value="Genomic_DNA"/>
</dbReference>
<evidence type="ECO:0000313" key="4">
    <source>
        <dbReference type="Proteomes" id="UP000037210"/>
    </source>
</evidence>
<comment type="caution">
    <text evidence="3">The sequence shown here is derived from an EMBL/GenBank/DDBJ whole genome shotgun (WGS) entry which is preliminary data.</text>
</comment>
<dbReference type="Gene3D" id="2.40.50.140">
    <property type="entry name" value="Nucleic acid-binding proteins"/>
    <property type="match status" value="4"/>
</dbReference>